<dbReference type="EMBL" id="FMVF01000020">
    <property type="protein sequence ID" value="SCY95541.1"/>
    <property type="molecule type" value="Genomic_DNA"/>
</dbReference>
<protein>
    <submittedName>
        <fullName evidence="1">Uncharacterized protein</fullName>
    </submittedName>
</protein>
<reference evidence="1 2" key="1">
    <citation type="submission" date="2016-10" db="EMBL/GenBank/DDBJ databases">
        <authorList>
            <person name="de Groot N.N."/>
        </authorList>
    </citation>
    <scope>NUCLEOTIDE SEQUENCE [LARGE SCALE GENOMIC DNA]</scope>
    <source>
        <strain evidence="1 2">CGMCC 1.7031</strain>
    </source>
</reference>
<proteinExistence type="predicted"/>
<gene>
    <name evidence="1" type="ORF">SAMN02927903_03082</name>
</gene>
<keyword evidence="2" id="KW-1185">Reference proteome</keyword>
<dbReference type="STRING" id="490189.SAMN02927903_03082"/>
<evidence type="ECO:0000313" key="2">
    <source>
        <dbReference type="Proteomes" id="UP000199354"/>
    </source>
</evidence>
<organism evidence="1 2">
    <name type="scientific">Flavobacterium caeni</name>
    <dbReference type="NCBI Taxonomy" id="490189"/>
    <lineage>
        <taxon>Bacteria</taxon>
        <taxon>Pseudomonadati</taxon>
        <taxon>Bacteroidota</taxon>
        <taxon>Flavobacteriia</taxon>
        <taxon>Flavobacteriales</taxon>
        <taxon>Flavobacteriaceae</taxon>
        <taxon>Flavobacterium</taxon>
    </lineage>
</organism>
<sequence length="122" mass="13736">MKDLLLRYTSLFLAFYLLNCSVDAPDALRCNTKENLTYNEQESIVELVVEKALGFDNAIAEYDDTDADNETSFKKTFSVDFYLLPVAVAMPVIHRFARAEPMTGFPPTITHISETHCPPPEA</sequence>
<dbReference type="RefSeq" id="WP_091146443.1">
    <property type="nucleotide sequence ID" value="NZ_FMVF01000020.1"/>
</dbReference>
<dbReference type="AlphaFoldDB" id="A0A1G5K5L8"/>
<dbReference type="Proteomes" id="UP000199354">
    <property type="component" value="Unassembled WGS sequence"/>
</dbReference>
<evidence type="ECO:0000313" key="1">
    <source>
        <dbReference type="EMBL" id="SCY95541.1"/>
    </source>
</evidence>
<dbReference type="OrthoDB" id="827641at2"/>
<name>A0A1G5K5L8_9FLAO</name>
<accession>A0A1G5K5L8</accession>